<feature type="signal peptide" evidence="1">
    <location>
        <begin position="1"/>
        <end position="29"/>
    </location>
</feature>
<protein>
    <submittedName>
        <fullName evidence="2">Uncharacterized protein</fullName>
    </submittedName>
</protein>
<dbReference type="SUPFAM" id="SSF49695">
    <property type="entry name" value="gamma-Crystallin-like"/>
    <property type="match status" value="1"/>
</dbReference>
<dbReference type="InterPro" id="IPR011024">
    <property type="entry name" value="G_crystallin-like"/>
</dbReference>
<dbReference type="Proteomes" id="UP001209570">
    <property type="component" value="Unassembled WGS sequence"/>
</dbReference>
<evidence type="ECO:0000256" key="1">
    <source>
        <dbReference type="SAM" id="SignalP"/>
    </source>
</evidence>
<reference evidence="2" key="1">
    <citation type="submission" date="2021-12" db="EMBL/GenBank/DDBJ databases">
        <title>Prjna785345.</title>
        <authorList>
            <person name="Rujirawat T."/>
            <person name="Krajaejun T."/>
        </authorList>
    </citation>
    <scope>NUCLEOTIDE SEQUENCE</scope>
    <source>
        <strain evidence="2">Pi057C3</strain>
    </source>
</reference>
<feature type="chain" id="PRO_5042109417" evidence="1">
    <location>
        <begin position="30"/>
        <end position="140"/>
    </location>
</feature>
<proteinExistence type="predicted"/>
<gene>
    <name evidence="2" type="ORF">P43SY_011697</name>
</gene>
<accession>A0AAD5LRK9</accession>
<evidence type="ECO:0000313" key="3">
    <source>
        <dbReference type="Proteomes" id="UP001209570"/>
    </source>
</evidence>
<evidence type="ECO:0000313" key="2">
    <source>
        <dbReference type="EMBL" id="KAJ0390627.1"/>
    </source>
</evidence>
<keyword evidence="3" id="KW-1185">Reference proteome</keyword>
<comment type="caution">
    <text evidence="2">The sequence shown here is derived from an EMBL/GenBank/DDBJ whole genome shotgun (WGS) entry which is preliminary data.</text>
</comment>
<organism evidence="2 3">
    <name type="scientific">Pythium insidiosum</name>
    <name type="common">Pythiosis disease agent</name>
    <dbReference type="NCBI Taxonomy" id="114742"/>
    <lineage>
        <taxon>Eukaryota</taxon>
        <taxon>Sar</taxon>
        <taxon>Stramenopiles</taxon>
        <taxon>Oomycota</taxon>
        <taxon>Peronosporomycetes</taxon>
        <taxon>Pythiales</taxon>
        <taxon>Pythiaceae</taxon>
        <taxon>Pythium</taxon>
    </lineage>
</organism>
<name>A0AAD5LRK9_PYTIN</name>
<sequence>MKLLPAAAGITTTTTSALLLMLATPLASAAAYNGKVLFYKDGYFAGSVRDFAVTDNFVCVNVDKCFNDKVSSLKWEGIPAMGPSGRNRVYVFEHVDCEGLSLSFWATNASVPRLGPLGINDIVSSFMVGDVRPSIDGCAV</sequence>
<keyword evidence="1" id="KW-0732">Signal</keyword>
<dbReference type="Gene3D" id="2.60.20.10">
    <property type="entry name" value="Crystallins"/>
    <property type="match status" value="1"/>
</dbReference>
<dbReference type="AlphaFoldDB" id="A0AAD5LRK9"/>
<dbReference type="EMBL" id="JAKCXM010001832">
    <property type="protein sequence ID" value="KAJ0390627.1"/>
    <property type="molecule type" value="Genomic_DNA"/>
</dbReference>